<dbReference type="GO" id="GO:0003677">
    <property type="term" value="F:DNA binding"/>
    <property type="evidence" value="ECO:0007669"/>
    <property type="project" value="UniProtKB-KW"/>
</dbReference>
<dbReference type="InterPro" id="IPR000524">
    <property type="entry name" value="Tscrpt_reg_HTH_GntR"/>
</dbReference>
<dbReference type="Pfam" id="PF00392">
    <property type="entry name" value="GntR"/>
    <property type="match status" value="1"/>
</dbReference>
<dbReference type="SUPFAM" id="SSF46785">
    <property type="entry name" value="Winged helix' DNA-binding domain"/>
    <property type="match status" value="1"/>
</dbReference>
<dbReference type="RefSeq" id="WP_061804527.1">
    <property type="nucleotide sequence ID" value="NZ_FOXX01000035.1"/>
</dbReference>
<dbReference type="PRINTS" id="PR00035">
    <property type="entry name" value="HTHGNTR"/>
</dbReference>
<dbReference type="SUPFAM" id="SSF48008">
    <property type="entry name" value="GntR ligand-binding domain-like"/>
    <property type="match status" value="1"/>
</dbReference>
<organism evidence="5 6">
    <name type="scientific">Priestia endophytica DSM 13796</name>
    <dbReference type="NCBI Taxonomy" id="1121089"/>
    <lineage>
        <taxon>Bacteria</taxon>
        <taxon>Bacillati</taxon>
        <taxon>Bacillota</taxon>
        <taxon>Bacilli</taxon>
        <taxon>Bacillales</taxon>
        <taxon>Bacillaceae</taxon>
        <taxon>Priestia</taxon>
    </lineage>
</organism>
<accession>A0A1I6C8A7</accession>
<gene>
    <name evidence="5" type="ORF">SAMN02745910_05274</name>
</gene>
<name>A0A1I6C8A7_9BACI</name>
<evidence type="ECO:0000313" key="6">
    <source>
        <dbReference type="Proteomes" id="UP000182762"/>
    </source>
</evidence>
<dbReference type="InterPro" id="IPR036388">
    <property type="entry name" value="WH-like_DNA-bd_sf"/>
</dbReference>
<proteinExistence type="predicted"/>
<dbReference type="InterPro" id="IPR011711">
    <property type="entry name" value="GntR_C"/>
</dbReference>
<dbReference type="PANTHER" id="PTHR43537:SF47">
    <property type="entry name" value="REGULATORY PROTEIN GNTR HTH"/>
    <property type="match status" value="1"/>
</dbReference>
<keyword evidence="3" id="KW-0804">Transcription</keyword>
<dbReference type="CDD" id="cd07377">
    <property type="entry name" value="WHTH_GntR"/>
    <property type="match status" value="1"/>
</dbReference>
<dbReference type="SMART" id="SM00895">
    <property type="entry name" value="FCD"/>
    <property type="match status" value="1"/>
</dbReference>
<evidence type="ECO:0000259" key="4">
    <source>
        <dbReference type="PROSITE" id="PS50949"/>
    </source>
</evidence>
<evidence type="ECO:0000313" key="5">
    <source>
        <dbReference type="EMBL" id="SFQ89440.1"/>
    </source>
</evidence>
<dbReference type="Gene3D" id="1.10.10.10">
    <property type="entry name" value="Winged helix-like DNA-binding domain superfamily/Winged helix DNA-binding domain"/>
    <property type="match status" value="1"/>
</dbReference>
<dbReference type="InterPro" id="IPR008920">
    <property type="entry name" value="TF_FadR/GntR_C"/>
</dbReference>
<dbReference type="EMBL" id="FOXX01000035">
    <property type="protein sequence ID" value="SFQ89440.1"/>
    <property type="molecule type" value="Genomic_DNA"/>
</dbReference>
<reference evidence="5 6" key="1">
    <citation type="submission" date="2016-10" db="EMBL/GenBank/DDBJ databases">
        <authorList>
            <person name="Varghese N."/>
            <person name="Submissions S."/>
        </authorList>
    </citation>
    <scope>NUCLEOTIDE SEQUENCE [LARGE SCALE GENOMIC DNA]</scope>
    <source>
        <strain evidence="5 6">DSM 13796</strain>
    </source>
</reference>
<keyword evidence="1" id="KW-0805">Transcription regulation</keyword>
<dbReference type="PANTHER" id="PTHR43537">
    <property type="entry name" value="TRANSCRIPTIONAL REGULATOR, GNTR FAMILY"/>
    <property type="match status" value="1"/>
</dbReference>
<dbReference type="SMART" id="SM00345">
    <property type="entry name" value="HTH_GNTR"/>
    <property type="match status" value="1"/>
</dbReference>
<protein>
    <submittedName>
        <fullName evidence="5">DNA-binding transcriptional regulator, GntR family</fullName>
    </submittedName>
</protein>
<evidence type="ECO:0000256" key="1">
    <source>
        <dbReference type="ARBA" id="ARBA00023015"/>
    </source>
</evidence>
<dbReference type="PROSITE" id="PS50949">
    <property type="entry name" value="HTH_GNTR"/>
    <property type="match status" value="1"/>
</dbReference>
<evidence type="ECO:0000256" key="2">
    <source>
        <dbReference type="ARBA" id="ARBA00023125"/>
    </source>
</evidence>
<feature type="domain" description="HTH gntR-type" evidence="4">
    <location>
        <begin position="10"/>
        <end position="77"/>
    </location>
</feature>
<dbReference type="GeneID" id="93713768"/>
<dbReference type="InterPro" id="IPR036390">
    <property type="entry name" value="WH_DNA-bd_sf"/>
</dbReference>
<dbReference type="Pfam" id="PF07729">
    <property type="entry name" value="FCD"/>
    <property type="match status" value="1"/>
</dbReference>
<evidence type="ECO:0000256" key="3">
    <source>
        <dbReference type="ARBA" id="ARBA00023163"/>
    </source>
</evidence>
<dbReference type="Gene3D" id="1.20.120.530">
    <property type="entry name" value="GntR ligand-binding domain-like"/>
    <property type="match status" value="1"/>
</dbReference>
<dbReference type="Proteomes" id="UP000182762">
    <property type="component" value="Unassembled WGS sequence"/>
</dbReference>
<keyword evidence="2 5" id="KW-0238">DNA-binding</keyword>
<keyword evidence="6" id="KW-1185">Reference proteome</keyword>
<sequence>MSDFKVQKPLPYYEQFYNQIKKMIFTGKFKPGQRIVETQLAKEFNVSKSPIREAIRLLEKEGLVHVDEKSRVMVYNPTVRDVEEIYFCRMALESFATKLATEKASEEEISQLEHVLKKTEEVAVKENCQDELIHLNESFHYMIVEYTKNARLKKQIDELNSLVHFCRILNFRGEERTSIILSQHHDIFEKMKKRDKEGASASMVQHLEHDLAHLKEVLAEQDYS</sequence>
<comment type="caution">
    <text evidence="5">The sequence shown here is derived from an EMBL/GenBank/DDBJ whole genome shotgun (WGS) entry which is preliminary data.</text>
</comment>